<evidence type="ECO:0000313" key="2">
    <source>
        <dbReference type="Proteomes" id="UP001140453"/>
    </source>
</evidence>
<dbReference type="PANTHER" id="PTHR40616:SF1">
    <property type="entry name" value="LINALOOL DEHYDRATASE_ISOMERASE DOMAIN-CONTAINING PROTEIN"/>
    <property type="match status" value="1"/>
</dbReference>
<dbReference type="Proteomes" id="UP001140453">
    <property type="component" value="Unassembled WGS sequence"/>
</dbReference>
<evidence type="ECO:0000313" key="1">
    <source>
        <dbReference type="EMBL" id="KAJ4388647.1"/>
    </source>
</evidence>
<organism evidence="1 2">
    <name type="scientific">Gnomoniopsis smithogilvyi</name>
    <dbReference type="NCBI Taxonomy" id="1191159"/>
    <lineage>
        <taxon>Eukaryota</taxon>
        <taxon>Fungi</taxon>
        <taxon>Dikarya</taxon>
        <taxon>Ascomycota</taxon>
        <taxon>Pezizomycotina</taxon>
        <taxon>Sordariomycetes</taxon>
        <taxon>Sordariomycetidae</taxon>
        <taxon>Diaporthales</taxon>
        <taxon>Gnomoniaceae</taxon>
        <taxon>Gnomoniopsis</taxon>
    </lineage>
</organism>
<dbReference type="OrthoDB" id="2580323at2759"/>
<keyword evidence="2" id="KW-1185">Reference proteome</keyword>
<comment type="caution">
    <text evidence="1">The sequence shown here is derived from an EMBL/GenBank/DDBJ whole genome shotgun (WGS) entry which is preliminary data.</text>
</comment>
<name>A0A9W8YMN1_9PEZI</name>
<gene>
    <name evidence="1" type="ORF">N0V93_006106</name>
</gene>
<reference evidence="1" key="1">
    <citation type="submission" date="2022-10" db="EMBL/GenBank/DDBJ databases">
        <title>Tapping the CABI collections for fungal endophytes: first genome assemblies for Collariella, Neodidymelliopsis, Ascochyta clinopodiicola, Didymella pomorum, Didymosphaeria variabile, Neocosmospora piperis and Neocucurbitaria cava.</title>
        <authorList>
            <person name="Hill R."/>
        </authorList>
    </citation>
    <scope>NUCLEOTIDE SEQUENCE</scope>
    <source>
        <strain evidence="1">IMI 355082</strain>
    </source>
</reference>
<dbReference type="EMBL" id="JAPEVB010000004">
    <property type="protein sequence ID" value="KAJ4388647.1"/>
    <property type="molecule type" value="Genomic_DNA"/>
</dbReference>
<dbReference type="AlphaFoldDB" id="A0A9W8YMN1"/>
<dbReference type="PANTHER" id="PTHR40616">
    <property type="entry name" value="LINALOOL DEHYDRATASE_ISOMERASE DOMAIN-CONTAINING PROTEIN"/>
    <property type="match status" value="1"/>
</dbReference>
<protein>
    <submittedName>
        <fullName evidence="1">Uncharacterized protein</fullName>
    </submittedName>
</protein>
<proteinExistence type="predicted"/>
<accession>A0A9W8YMN1</accession>
<sequence>MRIIPAFLAVSGLSQQIFAKTTGSNASATLSAAAQSLFDYSMQIQDARWDDYYKYILYQETAGELSTRFTAWYVAGLLARKLGNDVDNAKAALENILKAQMSAEYESAWYGTWKVTLDNPVPTDNSSYWPPEIYTTYDPNWREFVGTQLVQIVELYSDLLGDDLVSRIEDSLEVSAVGEMRRNGTYPEGDNLVLAYSNPALMRCLTVGWIGARRNNSTFTAFANEQGTQLLELFEANDSNTLGEYNAPTYYGMDIWALAANIAYGPKNSTMTTNAEYILTELWKDIADHYNPYLRNLAGPYDRAYTRDMTAHSAVLSLWWWGLFGRQYGGQPAIGDADLLYDVSQGAALAKVMDTAARYISNETAAALKATGQWDGSRLLNKTIRSSLDTDVLRVATSFVSSELMIGGVTVAEEVNRGEQFVPAIVHWAADPQRTPVPGVGFFSLYPSASTIDAVAGEKSLTVAYPNTTQEGTGLFTFAVSGIPPSWTLGGNLVEGLESLPCLSVEVEATGLEKLPVTASTDTLEDHYYYNVSYVVPSGFQGTPTVSMTFEYTC</sequence>